<accession>A0A2T0Q216</accession>
<dbReference type="Proteomes" id="UP000237846">
    <property type="component" value="Unassembled WGS sequence"/>
</dbReference>
<sequence length="387" mass="41568">MFGRLRRWGRRHGVVLDVVWVLPLWFGLAAATGVLVLAGESRAPAVALVGLALACLPLVWRRRYPVWTFVLITMATGLVFVDVAAFSPLVSQFVALFAVAKYRRWPWAVGATAVAVGRAVPQLFLLGAPWLAEMLLNTAVCLLVLLGGLYANMRRAYYDSLEERAERLESERDQQARIAVAEERSRIARELHDVVAHNVSVMVVQADGAGYMIDSAPERAKQAVETIAATGRQALVEMRRLLGVLRDSDAAVVLAPQPGLDQLDELLEQFRAAGLPVESGSTGRPVPIPQGRQIVVYRVVQEALTNTLKHGGPGAHALVRLEYGDGAVRVRVVDDGMGAAAAADGRGHGLIGMRERVAVYGGELRTGPLPGGGFEVCATLPLAEAPG</sequence>
<dbReference type="GO" id="GO:0046983">
    <property type="term" value="F:protein dimerization activity"/>
    <property type="evidence" value="ECO:0007669"/>
    <property type="project" value="InterPro"/>
</dbReference>
<dbReference type="Gene3D" id="1.20.5.1930">
    <property type="match status" value="1"/>
</dbReference>
<keyword evidence="12" id="KW-1185">Reference proteome</keyword>
<evidence type="ECO:0000313" key="11">
    <source>
        <dbReference type="EMBL" id="PRX97837.1"/>
    </source>
</evidence>
<dbReference type="EC" id="2.7.13.3" evidence="2"/>
<dbReference type="AlphaFoldDB" id="A0A2T0Q216"/>
<dbReference type="InterPro" id="IPR055558">
    <property type="entry name" value="DUF7134"/>
</dbReference>
<dbReference type="PANTHER" id="PTHR24421">
    <property type="entry name" value="NITRATE/NITRITE SENSOR PROTEIN NARX-RELATED"/>
    <property type="match status" value="1"/>
</dbReference>
<evidence type="ECO:0000256" key="1">
    <source>
        <dbReference type="ARBA" id="ARBA00000085"/>
    </source>
</evidence>
<dbReference type="Pfam" id="PF07730">
    <property type="entry name" value="HisKA_3"/>
    <property type="match status" value="1"/>
</dbReference>
<dbReference type="GO" id="GO:0016020">
    <property type="term" value="C:membrane"/>
    <property type="evidence" value="ECO:0007669"/>
    <property type="project" value="InterPro"/>
</dbReference>
<organism evidence="11 12">
    <name type="scientific">Allonocardiopsis opalescens</name>
    <dbReference type="NCBI Taxonomy" id="1144618"/>
    <lineage>
        <taxon>Bacteria</taxon>
        <taxon>Bacillati</taxon>
        <taxon>Actinomycetota</taxon>
        <taxon>Actinomycetes</taxon>
        <taxon>Streptosporangiales</taxon>
        <taxon>Allonocardiopsis</taxon>
    </lineage>
</organism>
<feature type="transmembrane region" description="Helical" evidence="9">
    <location>
        <begin position="43"/>
        <end position="60"/>
    </location>
</feature>
<dbReference type="InterPro" id="IPR036890">
    <property type="entry name" value="HATPase_C_sf"/>
</dbReference>
<evidence type="ECO:0000256" key="7">
    <source>
        <dbReference type="ARBA" id="ARBA00022840"/>
    </source>
</evidence>
<dbReference type="GO" id="GO:0000155">
    <property type="term" value="F:phosphorelay sensor kinase activity"/>
    <property type="evidence" value="ECO:0007669"/>
    <property type="project" value="InterPro"/>
</dbReference>
<keyword evidence="8" id="KW-0902">Two-component regulatory system</keyword>
<keyword evidence="9" id="KW-0472">Membrane</keyword>
<keyword evidence="7" id="KW-0067">ATP-binding</keyword>
<reference evidence="11 12" key="1">
    <citation type="submission" date="2018-03" db="EMBL/GenBank/DDBJ databases">
        <title>Genomic Encyclopedia of Archaeal and Bacterial Type Strains, Phase II (KMG-II): from individual species to whole genera.</title>
        <authorList>
            <person name="Goeker M."/>
        </authorList>
    </citation>
    <scope>NUCLEOTIDE SEQUENCE [LARGE SCALE GENOMIC DNA]</scope>
    <source>
        <strain evidence="11 12">DSM 45601</strain>
    </source>
</reference>
<gene>
    <name evidence="11" type="ORF">CLV72_105187</name>
</gene>
<dbReference type="GO" id="GO:0005524">
    <property type="term" value="F:ATP binding"/>
    <property type="evidence" value="ECO:0007669"/>
    <property type="project" value="UniProtKB-KW"/>
</dbReference>
<evidence type="ECO:0000256" key="3">
    <source>
        <dbReference type="ARBA" id="ARBA00022553"/>
    </source>
</evidence>
<evidence type="ECO:0000313" key="12">
    <source>
        <dbReference type="Proteomes" id="UP000237846"/>
    </source>
</evidence>
<dbReference type="SUPFAM" id="SSF55874">
    <property type="entry name" value="ATPase domain of HSP90 chaperone/DNA topoisomerase II/histidine kinase"/>
    <property type="match status" value="1"/>
</dbReference>
<dbReference type="InterPro" id="IPR003594">
    <property type="entry name" value="HATPase_dom"/>
</dbReference>
<evidence type="ECO:0000256" key="4">
    <source>
        <dbReference type="ARBA" id="ARBA00022679"/>
    </source>
</evidence>
<evidence type="ECO:0000256" key="8">
    <source>
        <dbReference type="ARBA" id="ARBA00023012"/>
    </source>
</evidence>
<feature type="transmembrane region" description="Helical" evidence="9">
    <location>
        <begin position="12"/>
        <end position="37"/>
    </location>
</feature>
<protein>
    <recommendedName>
        <fullName evidence="2">histidine kinase</fullName>
        <ecNumber evidence="2">2.7.13.3</ecNumber>
    </recommendedName>
</protein>
<dbReference type="PANTHER" id="PTHR24421:SF10">
    <property type="entry name" value="NITRATE_NITRITE SENSOR PROTEIN NARQ"/>
    <property type="match status" value="1"/>
</dbReference>
<name>A0A2T0Q216_9ACTN</name>
<feature type="transmembrane region" description="Helical" evidence="9">
    <location>
        <begin position="67"/>
        <end position="100"/>
    </location>
</feature>
<keyword evidence="4" id="KW-0808">Transferase</keyword>
<dbReference type="CDD" id="cd16917">
    <property type="entry name" value="HATPase_UhpB-NarQ-NarX-like"/>
    <property type="match status" value="1"/>
</dbReference>
<comment type="catalytic activity">
    <reaction evidence="1">
        <text>ATP + protein L-histidine = ADP + protein N-phospho-L-histidine.</text>
        <dbReference type="EC" id="2.7.13.3"/>
    </reaction>
</comment>
<keyword evidence="9" id="KW-0812">Transmembrane</keyword>
<feature type="transmembrane region" description="Helical" evidence="9">
    <location>
        <begin position="130"/>
        <end position="151"/>
    </location>
</feature>
<keyword evidence="5" id="KW-0547">Nucleotide-binding</keyword>
<keyword evidence="9" id="KW-1133">Transmembrane helix</keyword>
<dbReference type="EMBL" id="PVZC01000005">
    <property type="protein sequence ID" value="PRX97837.1"/>
    <property type="molecule type" value="Genomic_DNA"/>
</dbReference>
<dbReference type="Gene3D" id="3.30.565.10">
    <property type="entry name" value="Histidine kinase-like ATPase, C-terminal domain"/>
    <property type="match status" value="1"/>
</dbReference>
<dbReference type="InterPro" id="IPR011712">
    <property type="entry name" value="Sig_transdc_His_kin_sub3_dim/P"/>
</dbReference>
<dbReference type="InterPro" id="IPR050482">
    <property type="entry name" value="Sensor_HK_TwoCompSys"/>
</dbReference>
<feature type="domain" description="Histidine kinase/HSP90-like ATPase" evidence="10">
    <location>
        <begin position="291"/>
        <end position="384"/>
    </location>
</feature>
<keyword evidence="6 11" id="KW-0418">Kinase</keyword>
<dbReference type="Pfam" id="PF02518">
    <property type="entry name" value="HATPase_c"/>
    <property type="match status" value="1"/>
</dbReference>
<keyword evidence="3" id="KW-0597">Phosphoprotein</keyword>
<evidence type="ECO:0000256" key="5">
    <source>
        <dbReference type="ARBA" id="ARBA00022741"/>
    </source>
</evidence>
<evidence type="ECO:0000256" key="6">
    <source>
        <dbReference type="ARBA" id="ARBA00022777"/>
    </source>
</evidence>
<comment type="caution">
    <text evidence="11">The sequence shown here is derived from an EMBL/GenBank/DDBJ whole genome shotgun (WGS) entry which is preliminary data.</text>
</comment>
<evidence type="ECO:0000256" key="9">
    <source>
        <dbReference type="SAM" id="Phobius"/>
    </source>
</evidence>
<dbReference type="SMART" id="SM00387">
    <property type="entry name" value="HATPase_c"/>
    <property type="match status" value="1"/>
</dbReference>
<evidence type="ECO:0000259" key="10">
    <source>
        <dbReference type="SMART" id="SM00387"/>
    </source>
</evidence>
<proteinExistence type="predicted"/>
<dbReference type="OrthoDB" id="227596at2"/>
<dbReference type="Pfam" id="PF23539">
    <property type="entry name" value="DUF7134"/>
    <property type="match status" value="1"/>
</dbReference>
<dbReference type="RefSeq" id="WP_106247541.1">
    <property type="nucleotide sequence ID" value="NZ_PVZC01000005.1"/>
</dbReference>
<evidence type="ECO:0000256" key="2">
    <source>
        <dbReference type="ARBA" id="ARBA00012438"/>
    </source>
</evidence>